<dbReference type="WBParaSite" id="GPLIN_000385800">
    <property type="protein sequence ID" value="GPLIN_000385800"/>
    <property type="gene ID" value="GPLIN_000385800"/>
</dbReference>
<protein>
    <submittedName>
        <fullName evidence="3">PPM-type phosphatase domain-containing protein</fullName>
    </submittedName>
</protein>
<keyword evidence="2" id="KW-1185">Reference proteome</keyword>
<reference evidence="3" key="3">
    <citation type="submission" date="2016-06" db="UniProtKB">
        <authorList>
            <consortium name="WormBaseParasite"/>
        </authorList>
    </citation>
    <scope>IDENTIFICATION</scope>
</reference>
<dbReference type="Gene3D" id="3.60.40.10">
    <property type="entry name" value="PPM-type phosphatase domain"/>
    <property type="match status" value="1"/>
</dbReference>
<name>A0A183BTC2_GLOPA</name>
<evidence type="ECO:0000313" key="3">
    <source>
        <dbReference type="WBParaSite" id="GPLIN_000385800"/>
    </source>
</evidence>
<reference evidence="2" key="2">
    <citation type="submission" date="2014-05" db="EMBL/GenBank/DDBJ databases">
        <title>The genome and life-stage specific transcriptomes of Globodera pallida elucidate key aspects of plant parasitism by a cyst nematode.</title>
        <authorList>
            <person name="Cotton J.A."/>
            <person name="Lilley C.J."/>
            <person name="Jones L.M."/>
            <person name="Kikuchi T."/>
            <person name="Reid A.J."/>
            <person name="Thorpe P."/>
            <person name="Tsai I.J."/>
            <person name="Beasley H."/>
            <person name="Blok V."/>
            <person name="Cock P.J.A."/>
            <person name="Van den Akker S.E."/>
            <person name="Holroyd N."/>
            <person name="Hunt M."/>
            <person name="Mantelin S."/>
            <person name="Naghra H."/>
            <person name="Pain A."/>
            <person name="Palomares-Rius J.E."/>
            <person name="Zarowiecki M."/>
            <person name="Berriman M."/>
            <person name="Jones J.T."/>
            <person name="Urwin P.E."/>
        </authorList>
    </citation>
    <scope>NUCLEOTIDE SEQUENCE [LARGE SCALE GENOMIC DNA]</scope>
    <source>
        <strain evidence="2">Lindley</strain>
    </source>
</reference>
<dbReference type="AlphaFoldDB" id="A0A183BTC2"/>
<evidence type="ECO:0000259" key="1">
    <source>
        <dbReference type="PROSITE" id="PS51746"/>
    </source>
</evidence>
<feature type="domain" description="PPM-type phosphatase" evidence="1">
    <location>
        <begin position="120"/>
        <end position="388"/>
    </location>
</feature>
<dbReference type="PANTHER" id="PTHR13832">
    <property type="entry name" value="PROTEIN PHOSPHATASE 2C"/>
    <property type="match status" value="1"/>
</dbReference>
<dbReference type="SMART" id="SM00331">
    <property type="entry name" value="PP2C_SIG"/>
    <property type="match status" value="1"/>
</dbReference>
<dbReference type="Proteomes" id="UP000050741">
    <property type="component" value="Unassembled WGS sequence"/>
</dbReference>
<dbReference type="GO" id="GO:0004722">
    <property type="term" value="F:protein serine/threonine phosphatase activity"/>
    <property type="evidence" value="ECO:0007669"/>
    <property type="project" value="InterPro"/>
</dbReference>
<evidence type="ECO:0000313" key="2">
    <source>
        <dbReference type="Proteomes" id="UP000050741"/>
    </source>
</evidence>
<dbReference type="InterPro" id="IPR015655">
    <property type="entry name" value="PP2C"/>
</dbReference>
<dbReference type="CDD" id="cd00143">
    <property type="entry name" value="PP2Cc"/>
    <property type="match status" value="1"/>
</dbReference>
<dbReference type="InterPro" id="IPR036457">
    <property type="entry name" value="PPM-type-like_dom_sf"/>
</dbReference>
<dbReference type="PROSITE" id="PS51746">
    <property type="entry name" value="PPM_2"/>
    <property type="match status" value="1"/>
</dbReference>
<sequence length="400" mass="44619">MERKDTLKELIQNCLAAFSSPDASPTIQSRSLIPFALTSTRDARGDAVSLLVEKMVHSKLPHLSAYILAYDFVDIYAEKLHTGRDSFSDLRECFAQYLKKIVDGAHKLPPLLDEWEAALPVSFCSQKNRKPKMEDRHLILPSLAVVEPNFSKVSHKNANREDAFFAVFDGHNGAECATYASAHLAECLFDSLEETSDDVEEVLSIAFERLDKRITEKCTSEKIKSGTTVSCVYLKGTRTAFLAWCGDSSIGVLRNAGVETLSIPHKPEDQEETRRIEEAGGMVVSIHGVPRLNGVLNLSRSLGDIQAKPMVSSEPDIKRVELSAEDHALFLATDGVWDSLEEEEIFELCLEFIRSHPPEDFELLAEFIVNKAKSAGSSDNLTLICIFLRPINEVWAKFRN</sequence>
<organism evidence="2 3">
    <name type="scientific">Globodera pallida</name>
    <name type="common">Potato cyst nematode worm</name>
    <name type="synonym">Heterodera pallida</name>
    <dbReference type="NCBI Taxonomy" id="36090"/>
    <lineage>
        <taxon>Eukaryota</taxon>
        <taxon>Metazoa</taxon>
        <taxon>Ecdysozoa</taxon>
        <taxon>Nematoda</taxon>
        <taxon>Chromadorea</taxon>
        <taxon>Rhabditida</taxon>
        <taxon>Tylenchina</taxon>
        <taxon>Tylenchomorpha</taxon>
        <taxon>Tylenchoidea</taxon>
        <taxon>Heteroderidae</taxon>
        <taxon>Heteroderinae</taxon>
        <taxon>Globodera</taxon>
    </lineage>
</organism>
<dbReference type="InterPro" id="IPR001932">
    <property type="entry name" value="PPM-type_phosphatase-like_dom"/>
</dbReference>
<dbReference type="Pfam" id="PF00481">
    <property type="entry name" value="PP2C"/>
    <property type="match status" value="1"/>
</dbReference>
<reference evidence="2" key="1">
    <citation type="submission" date="2013-12" db="EMBL/GenBank/DDBJ databases">
        <authorList>
            <person name="Aslett M."/>
        </authorList>
    </citation>
    <scope>NUCLEOTIDE SEQUENCE [LARGE SCALE GENOMIC DNA]</scope>
    <source>
        <strain evidence="2">Lindley</strain>
    </source>
</reference>
<dbReference type="PANTHER" id="PTHR13832:SF741">
    <property type="entry name" value="PROTEIN PHOSPHATASE FEM-2"/>
    <property type="match status" value="1"/>
</dbReference>
<accession>A0A183BTC2</accession>
<proteinExistence type="predicted"/>
<dbReference type="SUPFAM" id="SSF81606">
    <property type="entry name" value="PP2C-like"/>
    <property type="match status" value="1"/>
</dbReference>
<dbReference type="SMART" id="SM00332">
    <property type="entry name" value="PP2Cc"/>
    <property type="match status" value="1"/>
</dbReference>